<gene>
    <name evidence="1" type="ORF">ACCO45_012662</name>
</gene>
<dbReference type="Proteomes" id="UP001638806">
    <property type="component" value="Unassembled WGS sequence"/>
</dbReference>
<organism evidence="1 2">
    <name type="scientific">Purpureocillium lilacinum</name>
    <name type="common">Paecilomyces lilacinus</name>
    <dbReference type="NCBI Taxonomy" id="33203"/>
    <lineage>
        <taxon>Eukaryota</taxon>
        <taxon>Fungi</taxon>
        <taxon>Dikarya</taxon>
        <taxon>Ascomycota</taxon>
        <taxon>Pezizomycotina</taxon>
        <taxon>Sordariomycetes</taxon>
        <taxon>Hypocreomycetidae</taxon>
        <taxon>Hypocreales</taxon>
        <taxon>Ophiocordycipitaceae</taxon>
        <taxon>Purpureocillium</taxon>
    </lineage>
</organism>
<sequence>MKQNVIKTLLMSGDVRGPASRCQGVTEPFTAHRHNGEKLTPVAIVAMSSWSGCAVNGGCDHDGIPSIFYATQQDWKDSISHLRDVHIFTKCNSAKKQMDECAGG</sequence>
<evidence type="ECO:0000313" key="1">
    <source>
        <dbReference type="EMBL" id="KAL3952719.1"/>
    </source>
</evidence>
<comment type="caution">
    <text evidence="1">The sequence shown here is derived from an EMBL/GenBank/DDBJ whole genome shotgun (WGS) entry which is preliminary data.</text>
</comment>
<keyword evidence="2" id="KW-1185">Reference proteome</keyword>
<reference evidence="1" key="1">
    <citation type="submission" date="2024-12" db="EMBL/GenBank/DDBJ databases">
        <title>Comparative genomics and development of molecular markers within Purpureocillium lilacinum and among Purpureocillium species.</title>
        <authorList>
            <person name="Yeh Z.-Y."/>
            <person name="Ni N.-T."/>
            <person name="Lo P.-H."/>
            <person name="Mushyakhwo K."/>
            <person name="Lin C.-F."/>
            <person name="Nai Y.-S."/>
        </authorList>
    </citation>
    <scope>NUCLEOTIDE SEQUENCE</scope>
    <source>
        <strain evidence="1">NCHU-NPUST-175</strain>
    </source>
</reference>
<dbReference type="EMBL" id="JBGNUJ010000012">
    <property type="protein sequence ID" value="KAL3952719.1"/>
    <property type="molecule type" value="Genomic_DNA"/>
</dbReference>
<name>A0ACC4DA76_PURLI</name>
<evidence type="ECO:0000313" key="2">
    <source>
        <dbReference type="Proteomes" id="UP001638806"/>
    </source>
</evidence>
<accession>A0ACC4DA76</accession>
<protein>
    <submittedName>
        <fullName evidence="1">Uncharacterized protein</fullName>
    </submittedName>
</protein>
<proteinExistence type="predicted"/>